<feature type="region of interest" description="Disordered" evidence="2">
    <location>
        <begin position="113"/>
        <end position="148"/>
    </location>
</feature>
<dbReference type="GO" id="GO:0008270">
    <property type="term" value="F:zinc ion binding"/>
    <property type="evidence" value="ECO:0007669"/>
    <property type="project" value="UniProtKB-KW"/>
</dbReference>
<evidence type="ECO:0000259" key="3">
    <source>
        <dbReference type="PROSITE" id="PS50158"/>
    </source>
</evidence>
<proteinExistence type="predicted"/>
<dbReference type="AlphaFoldDB" id="A0A0J7K1F9"/>
<evidence type="ECO:0000313" key="4">
    <source>
        <dbReference type="EMBL" id="KMQ84152.1"/>
    </source>
</evidence>
<evidence type="ECO:0000313" key="5">
    <source>
        <dbReference type="Proteomes" id="UP000036403"/>
    </source>
</evidence>
<dbReference type="SUPFAM" id="SSF57756">
    <property type="entry name" value="Retrovirus zinc finger-like domains"/>
    <property type="match status" value="1"/>
</dbReference>
<dbReference type="GO" id="GO:0003676">
    <property type="term" value="F:nucleic acid binding"/>
    <property type="evidence" value="ECO:0007669"/>
    <property type="project" value="InterPro"/>
</dbReference>
<keyword evidence="1" id="KW-0862">Zinc</keyword>
<feature type="compositionally biased region" description="Basic and acidic residues" evidence="2">
    <location>
        <begin position="123"/>
        <end position="132"/>
    </location>
</feature>
<organism evidence="4 5">
    <name type="scientific">Lasius niger</name>
    <name type="common">Black garden ant</name>
    <dbReference type="NCBI Taxonomy" id="67767"/>
    <lineage>
        <taxon>Eukaryota</taxon>
        <taxon>Metazoa</taxon>
        <taxon>Ecdysozoa</taxon>
        <taxon>Arthropoda</taxon>
        <taxon>Hexapoda</taxon>
        <taxon>Insecta</taxon>
        <taxon>Pterygota</taxon>
        <taxon>Neoptera</taxon>
        <taxon>Endopterygota</taxon>
        <taxon>Hymenoptera</taxon>
        <taxon>Apocrita</taxon>
        <taxon>Aculeata</taxon>
        <taxon>Formicoidea</taxon>
        <taxon>Formicidae</taxon>
        <taxon>Formicinae</taxon>
        <taxon>Lasius</taxon>
        <taxon>Lasius</taxon>
    </lineage>
</organism>
<reference evidence="4 5" key="1">
    <citation type="submission" date="2015-04" db="EMBL/GenBank/DDBJ databases">
        <title>Lasius niger genome sequencing.</title>
        <authorList>
            <person name="Konorov E.A."/>
            <person name="Nikitin M.A."/>
            <person name="Kirill M.V."/>
            <person name="Chang P."/>
        </authorList>
    </citation>
    <scope>NUCLEOTIDE SEQUENCE [LARGE SCALE GENOMIC DNA]</scope>
    <source>
        <tissue evidence="4">Whole</tissue>
    </source>
</reference>
<gene>
    <name evidence="4" type="ORF">RF55_18298</name>
</gene>
<dbReference type="Proteomes" id="UP000036403">
    <property type="component" value="Unassembled WGS sequence"/>
</dbReference>
<dbReference type="SMART" id="SM00343">
    <property type="entry name" value="ZnF_C2HC"/>
    <property type="match status" value="1"/>
</dbReference>
<dbReference type="InterPro" id="IPR036875">
    <property type="entry name" value="Znf_CCHC_sf"/>
</dbReference>
<feature type="compositionally biased region" description="Basic and acidic residues" evidence="2">
    <location>
        <begin position="39"/>
        <end position="50"/>
    </location>
</feature>
<protein>
    <recommendedName>
        <fullName evidence="3">CCHC-type domain-containing protein</fullName>
    </recommendedName>
</protein>
<dbReference type="Pfam" id="PF00098">
    <property type="entry name" value="zf-CCHC"/>
    <property type="match status" value="1"/>
</dbReference>
<accession>A0A0J7K1F9</accession>
<evidence type="ECO:0000256" key="2">
    <source>
        <dbReference type="SAM" id="MobiDB-lite"/>
    </source>
</evidence>
<dbReference type="PaxDb" id="67767-A0A0J7K1F9"/>
<feature type="region of interest" description="Disordered" evidence="2">
    <location>
        <begin position="1"/>
        <end position="69"/>
    </location>
</feature>
<name>A0A0J7K1F9_LASNI</name>
<dbReference type="PROSITE" id="PS50158">
    <property type="entry name" value="ZF_CCHC"/>
    <property type="match status" value="1"/>
</dbReference>
<dbReference type="InterPro" id="IPR001878">
    <property type="entry name" value="Znf_CCHC"/>
</dbReference>
<keyword evidence="5" id="KW-1185">Reference proteome</keyword>
<dbReference type="Gene3D" id="4.10.60.10">
    <property type="entry name" value="Zinc finger, CCHC-type"/>
    <property type="match status" value="1"/>
</dbReference>
<evidence type="ECO:0000256" key="1">
    <source>
        <dbReference type="PROSITE-ProRule" id="PRU00047"/>
    </source>
</evidence>
<sequence>MTHGCRQNRATQTAGPIEDVGVQVGPITMERAAQTDPPADNRREARRAGEPEDGDAARPGGSRPHQGCWNCGDPGHYYSECPRPRDLHRFCFRYGRQNTTVKDCPGCHDAWRAQGPYIRGRGTGHEGPEPPRRGGSPSTRGNAAQTPP</sequence>
<comment type="caution">
    <text evidence="4">The sequence shown here is derived from an EMBL/GenBank/DDBJ whole genome shotgun (WGS) entry which is preliminary data.</text>
</comment>
<dbReference type="EMBL" id="LBMM01017228">
    <property type="protein sequence ID" value="KMQ84152.1"/>
    <property type="molecule type" value="Genomic_DNA"/>
</dbReference>
<keyword evidence="1" id="KW-0863">Zinc-finger</keyword>
<dbReference type="OrthoDB" id="7700154at2759"/>
<feature type="domain" description="CCHC-type" evidence="3">
    <location>
        <begin position="68"/>
        <end position="83"/>
    </location>
</feature>
<keyword evidence="1" id="KW-0479">Metal-binding</keyword>